<sequence>MEITIREISGKKALKKYVQFNIDLYKENPYAVPPLIFDEVGTLSPDKNPAFEFCESVYYMAYDEEKPVGRIAGIINHKVNEKCGKKSARFGFVDFIDNTEVSSALFNAVEKWAREKGMEEIIGPLGFTDMDPEGLLIEGYDQPGTMVAIYNYPYYVNHITRLGYEKDNDWVEFKIYVPEEIPVKHKRISDIVQAKYKLKVLKYNSIKKIVKDYGRKIFELINQAYADLYGYSALSEKQIDYYVKMYVPMVRLENVSLIVNEKEELVGVGIAIPSMTKALQKAKGKLFPFGFIHILKALRGKNDVVDLLLVALRPDYQNTGANALLFSDLIPVFIKNGYKYAESNPELEENGKVQSQWQYFENVQHKRRRAYKKRL</sequence>
<dbReference type="EMBL" id="DNWC01000025">
    <property type="protein sequence ID" value="HBJ07658.1"/>
    <property type="molecule type" value="Genomic_DNA"/>
</dbReference>
<dbReference type="RefSeq" id="WP_270214028.1">
    <property type="nucleotide sequence ID" value="NZ_DBFMWK010000099.1"/>
</dbReference>
<name>A0A354LZG9_9BACT</name>
<dbReference type="InterPro" id="IPR016181">
    <property type="entry name" value="Acyl_CoA_acyltransferase"/>
</dbReference>
<dbReference type="SUPFAM" id="SSF55729">
    <property type="entry name" value="Acyl-CoA N-acyltransferases (Nat)"/>
    <property type="match status" value="1"/>
</dbReference>
<protein>
    <submittedName>
        <fullName evidence="1">N-acetyltransferase</fullName>
    </submittedName>
</protein>
<dbReference type="InterPro" id="IPR039968">
    <property type="entry name" value="BcerS-like"/>
</dbReference>
<evidence type="ECO:0000313" key="2">
    <source>
        <dbReference type="Proteomes" id="UP000262954"/>
    </source>
</evidence>
<dbReference type="AlphaFoldDB" id="A0A354LZG9"/>
<dbReference type="Proteomes" id="UP000262954">
    <property type="component" value="Unassembled WGS sequence"/>
</dbReference>
<organism evidence="1 2">
    <name type="scientific">Coprobacter fastidiosus</name>
    <dbReference type="NCBI Taxonomy" id="1099853"/>
    <lineage>
        <taxon>Bacteria</taxon>
        <taxon>Pseudomonadati</taxon>
        <taxon>Bacteroidota</taxon>
        <taxon>Bacteroidia</taxon>
        <taxon>Bacteroidales</taxon>
        <taxon>Barnesiellaceae</taxon>
        <taxon>Coprobacter</taxon>
    </lineage>
</organism>
<keyword evidence="1" id="KW-0808">Transferase</keyword>
<evidence type="ECO:0000313" key="1">
    <source>
        <dbReference type="EMBL" id="HBJ07658.1"/>
    </source>
</evidence>
<dbReference type="PANTHER" id="PTHR41368:SF1">
    <property type="entry name" value="PROTEIN YGHO"/>
    <property type="match status" value="1"/>
</dbReference>
<reference evidence="1 2" key="1">
    <citation type="journal article" date="2018" name="Nat. Biotechnol.">
        <title>A standardized bacterial taxonomy based on genome phylogeny substantially revises the tree of life.</title>
        <authorList>
            <person name="Parks D.H."/>
            <person name="Chuvochina M."/>
            <person name="Waite D.W."/>
            <person name="Rinke C."/>
            <person name="Skarshewski A."/>
            <person name="Chaumeil P.A."/>
            <person name="Hugenholtz P."/>
        </authorList>
    </citation>
    <scope>NUCLEOTIDE SEQUENCE [LARGE SCALE GENOMIC DNA]</scope>
    <source>
        <strain evidence="1">UBA11482</strain>
    </source>
</reference>
<proteinExistence type="predicted"/>
<dbReference type="GO" id="GO:0016740">
    <property type="term" value="F:transferase activity"/>
    <property type="evidence" value="ECO:0007669"/>
    <property type="project" value="UniProtKB-KW"/>
</dbReference>
<accession>A0A354LZG9</accession>
<gene>
    <name evidence="1" type="ORF">DDY73_01515</name>
</gene>
<comment type="caution">
    <text evidence="1">The sequence shown here is derived from an EMBL/GenBank/DDBJ whole genome shotgun (WGS) entry which is preliminary data.</text>
</comment>
<dbReference type="PANTHER" id="PTHR41368">
    <property type="entry name" value="PROTEIN YGHO"/>
    <property type="match status" value="1"/>
</dbReference>